<keyword evidence="2" id="KW-0472">Membrane</keyword>
<feature type="transmembrane region" description="Helical" evidence="2">
    <location>
        <begin position="173"/>
        <end position="199"/>
    </location>
</feature>
<name>A0A7S8EAC5_9CHLR</name>
<gene>
    <name evidence="3" type="ORF">G4Y79_02120</name>
</gene>
<feature type="transmembrane region" description="Helical" evidence="2">
    <location>
        <begin position="147"/>
        <end position="167"/>
    </location>
</feature>
<keyword evidence="4" id="KW-1185">Reference proteome</keyword>
<evidence type="ECO:0000313" key="3">
    <source>
        <dbReference type="EMBL" id="QPC83194.1"/>
    </source>
</evidence>
<accession>A0A7S8EAC5</accession>
<dbReference type="AlphaFoldDB" id="A0A7S8EAC5"/>
<evidence type="ECO:0000256" key="1">
    <source>
        <dbReference type="SAM" id="MobiDB-lite"/>
    </source>
</evidence>
<reference evidence="3 4" key="1">
    <citation type="submission" date="2020-02" db="EMBL/GenBank/DDBJ databases">
        <authorList>
            <person name="Zheng R.K."/>
            <person name="Sun C.M."/>
        </authorList>
    </citation>
    <scope>NUCLEOTIDE SEQUENCE [LARGE SCALE GENOMIC DNA]</scope>
    <source>
        <strain evidence="4">rifampicinis</strain>
    </source>
</reference>
<evidence type="ECO:0000313" key="4">
    <source>
        <dbReference type="Proteomes" id="UP000594468"/>
    </source>
</evidence>
<feature type="transmembrane region" description="Helical" evidence="2">
    <location>
        <begin position="46"/>
        <end position="69"/>
    </location>
</feature>
<keyword evidence="2" id="KW-0812">Transmembrane</keyword>
<proteinExistence type="predicted"/>
<feature type="region of interest" description="Disordered" evidence="1">
    <location>
        <begin position="1"/>
        <end position="34"/>
    </location>
</feature>
<feature type="compositionally biased region" description="Pro residues" evidence="1">
    <location>
        <begin position="15"/>
        <end position="27"/>
    </location>
</feature>
<feature type="transmembrane region" description="Helical" evidence="2">
    <location>
        <begin position="211"/>
        <end position="233"/>
    </location>
</feature>
<protein>
    <submittedName>
        <fullName evidence="3">Uncharacterized protein</fullName>
    </submittedName>
</protein>
<organism evidence="3 4">
    <name type="scientific">Phototrophicus methaneseepsis</name>
    <dbReference type="NCBI Taxonomy" id="2710758"/>
    <lineage>
        <taxon>Bacteria</taxon>
        <taxon>Bacillati</taxon>
        <taxon>Chloroflexota</taxon>
        <taxon>Candidatus Thermofontia</taxon>
        <taxon>Phototrophicales</taxon>
        <taxon>Phototrophicaceae</taxon>
        <taxon>Phototrophicus</taxon>
    </lineage>
</organism>
<dbReference type="EMBL" id="CP062983">
    <property type="protein sequence ID" value="QPC83194.1"/>
    <property type="molecule type" value="Genomic_DNA"/>
</dbReference>
<dbReference type="Proteomes" id="UP000594468">
    <property type="component" value="Chromosome"/>
</dbReference>
<dbReference type="RefSeq" id="WP_195171261.1">
    <property type="nucleotide sequence ID" value="NZ_CP062983.1"/>
</dbReference>
<feature type="transmembrane region" description="Helical" evidence="2">
    <location>
        <begin position="89"/>
        <end position="122"/>
    </location>
</feature>
<keyword evidence="2" id="KW-1133">Transmembrane helix</keyword>
<dbReference type="KEGG" id="pmet:G4Y79_02120"/>
<evidence type="ECO:0000256" key="2">
    <source>
        <dbReference type="SAM" id="Phobius"/>
    </source>
</evidence>
<feature type="region of interest" description="Disordered" evidence="1">
    <location>
        <begin position="319"/>
        <end position="345"/>
    </location>
</feature>
<sequence length="345" mass="37197">MSFDSFFSSSFPSGGAPPPSPTEPPAQQPEARASKDEGLIKTIQNFIAMLVAFGAILTATGFVVVNTFLNQYTDLHGYNVLSTTYLTGGVGLLLAFFALATLLFVIFMISFVVRILIFILIARLTHIDQPPTENSPNPSRASRTIRAISNGLIFILFFVVAAEAIGVNRLLQVAGLIIPFLGALILLYLLNLFMVVFSVGRFWLRFVEQPFSIYGVIVLVILVGLFSLSGYIYSQTIYGTIDRSIGGGKPATAVLIYAGDDEAVTRISQIVSPNQQNAPLCILSELNDGYLIYNPATLQTIALQDAAILALQDTAQPVDCSPPDRNATPLTPIPPTPTPSVTHTP</sequence>
<feature type="compositionally biased region" description="Low complexity" evidence="1">
    <location>
        <begin position="1"/>
        <end position="14"/>
    </location>
</feature>